<evidence type="ECO:0000313" key="1">
    <source>
        <dbReference type="EMBL" id="GAA1102761.1"/>
    </source>
</evidence>
<evidence type="ECO:0000313" key="2">
    <source>
        <dbReference type="Proteomes" id="UP001501581"/>
    </source>
</evidence>
<reference evidence="1 2" key="1">
    <citation type="journal article" date="2019" name="Int. J. Syst. Evol. Microbiol.">
        <title>The Global Catalogue of Microorganisms (GCM) 10K type strain sequencing project: providing services to taxonomists for standard genome sequencing and annotation.</title>
        <authorList>
            <consortium name="The Broad Institute Genomics Platform"/>
            <consortium name="The Broad Institute Genome Sequencing Center for Infectious Disease"/>
            <person name="Wu L."/>
            <person name="Ma J."/>
        </authorList>
    </citation>
    <scope>NUCLEOTIDE SEQUENCE [LARGE SCALE GENOMIC DNA]</scope>
    <source>
        <strain evidence="1 2">JCM 13008</strain>
    </source>
</reference>
<keyword evidence="2" id="KW-1185">Reference proteome</keyword>
<sequence length="376" mass="42560">MVRRVYLHIGLPKTATTYLQDGLWRHQDELRRRQVLLPGRSRRRHLLASLDFRDDPKLATRPGDVARPWQDLVEEIQQSDAPTAVISHEFFGPAAVEQIRRGVEQLAPAEVHVALTARPMTELAPSQWQEWVKNGGRKPIDEFPPRDDYSPHDAWGWGAFDLGDVLARWSQAVPAERIHVLPMGARGAEPGEIWRRFIDLLGVPGPELAAPEKPVNQRLGLVQVEALRKINQKLKGFSSGYDRGAWIRGYLGSAPVMPAGSERFRPAPETWAGWVERGESAVAMLRTDDYDVRGDVDALMPRREQPDVRHPDEVSADELLEVTSEMVSTMLTDVRSRNRERHSLRERLRNAEASSMRPQPSAPARLVRRVRGVLGR</sequence>
<protein>
    <recommendedName>
        <fullName evidence="3">Sulfotransferase family protein</fullName>
    </recommendedName>
</protein>
<gene>
    <name evidence="1" type="ORF">GCM10009668_21680</name>
</gene>
<dbReference type="SUPFAM" id="SSF52540">
    <property type="entry name" value="P-loop containing nucleoside triphosphate hydrolases"/>
    <property type="match status" value="1"/>
</dbReference>
<accession>A0ABN1TWT1</accession>
<dbReference type="Gene3D" id="3.40.50.300">
    <property type="entry name" value="P-loop containing nucleotide triphosphate hydrolases"/>
    <property type="match status" value="1"/>
</dbReference>
<evidence type="ECO:0008006" key="3">
    <source>
        <dbReference type="Google" id="ProtNLM"/>
    </source>
</evidence>
<comment type="caution">
    <text evidence="1">The sequence shown here is derived from an EMBL/GenBank/DDBJ whole genome shotgun (WGS) entry which is preliminary data.</text>
</comment>
<name>A0ABN1TWT1_9ACTN</name>
<proteinExistence type="predicted"/>
<dbReference type="EMBL" id="BAAALG010000009">
    <property type="protein sequence ID" value="GAA1102761.1"/>
    <property type="molecule type" value="Genomic_DNA"/>
</dbReference>
<dbReference type="InterPro" id="IPR027417">
    <property type="entry name" value="P-loop_NTPase"/>
</dbReference>
<organism evidence="1 2">
    <name type="scientific">Nocardioides dubius</name>
    <dbReference type="NCBI Taxonomy" id="317019"/>
    <lineage>
        <taxon>Bacteria</taxon>
        <taxon>Bacillati</taxon>
        <taxon>Actinomycetota</taxon>
        <taxon>Actinomycetes</taxon>
        <taxon>Propionibacteriales</taxon>
        <taxon>Nocardioidaceae</taxon>
        <taxon>Nocardioides</taxon>
    </lineage>
</organism>
<dbReference type="Proteomes" id="UP001501581">
    <property type="component" value="Unassembled WGS sequence"/>
</dbReference>